<evidence type="ECO:0000256" key="2">
    <source>
        <dbReference type="ARBA" id="ARBA00022679"/>
    </source>
</evidence>
<feature type="compositionally biased region" description="Polar residues" evidence="3">
    <location>
        <begin position="1"/>
        <end position="13"/>
    </location>
</feature>
<gene>
    <name evidence="4" type="ORF">PHJA_000380400</name>
</gene>
<dbReference type="Proteomes" id="UP000653305">
    <property type="component" value="Unassembled WGS sequence"/>
</dbReference>
<proteinExistence type="inferred from homology"/>
<dbReference type="PANTHER" id="PTHR31147">
    <property type="entry name" value="ACYL TRANSFERASE 4"/>
    <property type="match status" value="1"/>
</dbReference>
<dbReference type="GO" id="GO:0016740">
    <property type="term" value="F:transferase activity"/>
    <property type="evidence" value="ECO:0007669"/>
    <property type="project" value="UniProtKB-KW"/>
</dbReference>
<dbReference type="InterPro" id="IPR050898">
    <property type="entry name" value="Plant_acyltransferase"/>
</dbReference>
<comment type="similarity">
    <text evidence="1">Belongs to the plant acyltransferase family.</text>
</comment>
<dbReference type="PANTHER" id="PTHR31147:SF66">
    <property type="entry name" value="OS05G0315700 PROTEIN"/>
    <property type="match status" value="1"/>
</dbReference>
<name>A0A830BDH6_9LAMI</name>
<protein>
    <submittedName>
        <fullName evidence="4">Benzyl alcohol o-benzoyltransferase</fullName>
    </submittedName>
</protein>
<accession>A0A830BDH6</accession>
<dbReference type="OrthoDB" id="1483986at2759"/>
<keyword evidence="5" id="KW-1185">Reference proteome</keyword>
<evidence type="ECO:0000256" key="3">
    <source>
        <dbReference type="SAM" id="MobiDB-lite"/>
    </source>
</evidence>
<evidence type="ECO:0000313" key="4">
    <source>
        <dbReference type="EMBL" id="GFP82373.1"/>
    </source>
</evidence>
<evidence type="ECO:0000313" key="5">
    <source>
        <dbReference type="Proteomes" id="UP000653305"/>
    </source>
</evidence>
<feature type="region of interest" description="Disordered" evidence="3">
    <location>
        <begin position="1"/>
        <end position="27"/>
    </location>
</feature>
<dbReference type="InterPro" id="IPR023213">
    <property type="entry name" value="CAT-like_dom_sf"/>
</dbReference>
<reference evidence="4" key="1">
    <citation type="submission" date="2020-07" db="EMBL/GenBank/DDBJ databases">
        <title>Ethylene signaling mediates host invasion by parasitic plants.</title>
        <authorList>
            <person name="Yoshida S."/>
        </authorList>
    </citation>
    <scope>NUCLEOTIDE SEQUENCE</scope>
    <source>
        <strain evidence="4">Okayama</strain>
    </source>
</reference>
<dbReference type="Pfam" id="PF02458">
    <property type="entry name" value="Transferase"/>
    <property type="match status" value="1"/>
</dbReference>
<comment type="caution">
    <text evidence="4">The sequence shown here is derived from an EMBL/GenBank/DDBJ whole genome shotgun (WGS) entry which is preliminary data.</text>
</comment>
<sequence>MASSLSFKVTRQNPELIPPTKPTPHEFKPLSDIDDQEGLRCQILVIQFYGDTPSMEGKDPVGVIRAAVAEALVSNYPFAGRLRESAARKLVVECTGEGVLFIEADADVTLRQFGDNLQPPFPCLEELLYDVPGSGGVTGCPLMLIQVTRLKCGGFIFALRFNHTMSDTAGLVQFMSAVGELARSAAALSVQPVWERHLLNARDPPRVSHTHREYDVVPETKGTATIPFDNMVHRSFFFGAAEISALRSCLPPHLRRCSTFEILTAYLWRCRTIAISPDPDEEVRILCFVNSRMRFNPPLPDGYYGNAFALPIAISAAGELSKNPLHYAVELIRKTTLEVTEEYMRSVADLMVIRGRPHFTVARTYLVSDLTRAGFQEVDFGWGKAAYGGPPEGSVAAIPGVVSFYIPTKNNKGDSGIVVPICLPMNAMDVFTKELEMMVKRDDNSIFIASAL</sequence>
<keyword evidence="2 4" id="KW-0808">Transferase</keyword>
<organism evidence="4 5">
    <name type="scientific">Phtheirospermum japonicum</name>
    <dbReference type="NCBI Taxonomy" id="374723"/>
    <lineage>
        <taxon>Eukaryota</taxon>
        <taxon>Viridiplantae</taxon>
        <taxon>Streptophyta</taxon>
        <taxon>Embryophyta</taxon>
        <taxon>Tracheophyta</taxon>
        <taxon>Spermatophyta</taxon>
        <taxon>Magnoliopsida</taxon>
        <taxon>eudicotyledons</taxon>
        <taxon>Gunneridae</taxon>
        <taxon>Pentapetalae</taxon>
        <taxon>asterids</taxon>
        <taxon>lamiids</taxon>
        <taxon>Lamiales</taxon>
        <taxon>Orobanchaceae</taxon>
        <taxon>Orobanchaceae incertae sedis</taxon>
        <taxon>Phtheirospermum</taxon>
    </lineage>
</organism>
<dbReference type="AlphaFoldDB" id="A0A830BDH6"/>
<evidence type="ECO:0000256" key="1">
    <source>
        <dbReference type="ARBA" id="ARBA00009861"/>
    </source>
</evidence>
<dbReference type="EMBL" id="BMAC01000042">
    <property type="protein sequence ID" value="GFP82373.1"/>
    <property type="molecule type" value="Genomic_DNA"/>
</dbReference>
<dbReference type="Gene3D" id="3.30.559.10">
    <property type="entry name" value="Chloramphenicol acetyltransferase-like domain"/>
    <property type="match status" value="2"/>
</dbReference>